<dbReference type="Proteomes" id="UP000623593">
    <property type="component" value="Segment"/>
</dbReference>
<dbReference type="GO" id="GO:0004435">
    <property type="term" value="F:phosphatidylinositol-4,5-bisphosphate phospholipase C activity"/>
    <property type="evidence" value="ECO:0007669"/>
    <property type="project" value="InterPro"/>
</dbReference>
<dbReference type="EMBL" id="MN988539">
    <property type="protein sequence ID" value="QIG74586.1"/>
    <property type="molecule type" value="Genomic_DNA"/>
</dbReference>
<name>A0A7S5UZK8_9CAUD</name>
<dbReference type="InterPro" id="IPR058003">
    <property type="entry name" value="Phage_gp12"/>
</dbReference>
<evidence type="ECO:0000313" key="3">
    <source>
        <dbReference type="Proteomes" id="UP000623593"/>
    </source>
</evidence>
<sequence>MANIVPQLVPSLANGVSQQSPAMRLRDQVEAAYNVRSTVITGAGPRTGTKHRAVFDLAGGTGEGYDKALPFTFDRGPDGCFGALIVDGDIRVFNLDTASECVVAFPSGKTWLSGVNPEKEIRTVAAGDVVFITNRTKAVAMTGDVTAGAVNEAFVYCRSSNYEDVTTITLDDGAGTVLTWKMKAPGTAGGNGPLSSSNVATAIRTILTTNSAPSAAAIDSSSGSWTVVSAPGVTATSGGYTVVQRGALLRITRTSDAKSFTVKCYDQDNAKKIYQIQRTIAKFTDLPSVFWPNSIIKVSANSETNSLEYWVIYKEVDADGQPVTGYWKECPAPGTAYKLDPETMPWLLRATGSNTFSFGPATWDDRTIGSADTIPPPSFVGQPIQDLFFIGGRLGAVFFDGAATSRSSDQPFNFWRETSTQLLDTDPIDIITGDAESVSFHSVSLVGNEPVMFSGNRQGVLTVPQGETLSPRVADLKLVSSYQSPSACPPLAFETGAYYVTPGSNYVGVSMFELMDTDPRKGSSKAVSEHVPAYIKAPIHQIVGCASENMVLAVGGELRREVFVYEFLDTDDKGRVQSSWTTWTFAADDRICGMYVQEKKVHFLIRRGTALCLETMDISSDKLVGPRADLIIMDRKVDQTEVVITFDELDFGCYITLPYDIPEGDNSFFLVDTATNSAGGLEPVGVTLLRRVDHHSVKIMRDVRGNSFLIGRAPRVYLEPSEQVARNQNGDPIFADASVVAVGPILGQSSGLLMRTGLKSRRNYAKLLAVGDGLRREPVDHTDMFTPTHYTPGKGEFLYILRSEAEEKIPKRFFKAAGNVNDVLIAFENNGPLSFKVAGIMYRLNVKSGYSGQ</sequence>
<evidence type="ECO:0000259" key="1">
    <source>
        <dbReference type="PROSITE" id="PS50008"/>
    </source>
</evidence>
<dbReference type="Pfam" id="PF25675">
    <property type="entry name" value="Phage_nozzle"/>
    <property type="match status" value="1"/>
</dbReference>
<accession>A0A7S5UZK8</accession>
<keyword evidence="3" id="KW-1185">Reference proteome</keyword>
<organism evidence="2 3">
    <name type="scientific">Rhizobium phage RHph_I20</name>
    <dbReference type="NCBI Taxonomy" id="2509730"/>
    <lineage>
        <taxon>Viruses</taxon>
        <taxon>Duplodnaviria</taxon>
        <taxon>Heunggongvirae</taxon>
        <taxon>Uroviricota</taxon>
        <taxon>Caudoviricetes</taxon>
        <taxon>Autographivirales</taxon>
        <taxon>Autographivirales incertae sedis</taxon>
        <taxon>Morelosvirus</taxon>
        <taxon>Morelosvirus RHphI20</taxon>
    </lineage>
</organism>
<proteinExistence type="predicted"/>
<reference evidence="2" key="1">
    <citation type="submission" date="2020-01" db="EMBL/GenBank/DDBJ databases">
        <title>Patterns of diversity and host range of bacteriophage communities associated with bean-nodulatin bacteria.</title>
        <authorList>
            <person name="Vann Cauwenberghe J."/>
            <person name="Santamaria R.I."/>
            <person name="Bustos P."/>
            <person name="Juarez S."/>
            <person name="Gonzalez V."/>
        </authorList>
    </citation>
    <scope>NUCLEOTIDE SEQUENCE</scope>
</reference>
<dbReference type="GO" id="GO:0006629">
    <property type="term" value="P:lipid metabolic process"/>
    <property type="evidence" value="ECO:0007669"/>
    <property type="project" value="InterPro"/>
</dbReference>
<protein>
    <submittedName>
        <fullName evidence="2">Tail tubular protein B</fullName>
    </submittedName>
</protein>
<dbReference type="PROSITE" id="PS50008">
    <property type="entry name" value="PIPLC_Y_DOMAIN"/>
    <property type="match status" value="1"/>
</dbReference>
<feature type="domain" description="PI-PLC Y-box" evidence="1">
    <location>
        <begin position="265"/>
        <end position="344"/>
    </location>
</feature>
<evidence type="ECO:0000313" key="2">
    <source>
        <dbReference type="EMBL" id="QIG74586.1"/>
    </source>
</evidence>
<dbReference type="GO" id="GO:0035556">
    <property type="term" value="P:intracellular signal transduction"/>
    <property type="evidence" value="ECO:0007669"/>
    <property type="project" value="InterPro"/>
</dbReference>
<gene>
    <name evidence="2" type="ORF">EVC11_004</name>
</gene>
<dbReference type="InterPro" id="IPR001711">
    <property type="entry name" value="PLipase_C_Pinositol-sp_Y"/>
</dbReference>